<dbReference type="InterPro" id="IPR015943">
    <property type="entry name" value="WD40/YVTN_repeat-like_dom_sf"/>
</dbReference>
<dbReference type="SUPFAM" id="SSF110296">
    <property type="entry name" value="Oligoxyloglucan reducing end-specific cellobiohydrolase"/>
    <property type="match status" value="1"/>
</dbReference>
<evidence type="ECO:0000313" key="3">
    <source>
        <dbReference type="EMBL" id="CUV05851.1"/>
    </source>
</evidence>
<feature type="domain" description="Sortilin N-terminal" evidence="2">
    <location>
        <begin position="164"/>
        <end position="270"/>
    </location>
</feature>
<dbReference type="InterPro" id="IPR031778">
    <property type="entry name" value="Sortilin_N"/>
</dbReference>
<gene>
    <name evidence="3" type="ORF">MGWOODY_Clf8</name>
</gene>
<reference evidence="3" key="1">
    <citation type="submission" date="2015-10" db="EMBL/GenBank/DDBJ databases">
        <authorList>
            <person name="Gilbert D.G."/>
        </authorList>
    </citation>
    <scope>NUCLEOTIDE SEQUENCE</scope>
</reference>
<protein>
    <submittedName>
        <fullName evidence="3">Glycosyl hydrolase</fullName>
    </submittedName>
</protein>
<dbReference type="PANTHER" id="PTHR43739:SF5">
    <property type="entry name" value="EXO-ALPHA-SIALIDASE"/>
    <property type="match status" value="1"/>
</dbReference>
<dbReference type="GO" id="GO:0016787">
    <property type="term" value="F:hydrolase activity"/>
    <property type="evidence" value="ECO:0007669"/>
    <property type="project" value="UniProtKB-KW"/>
</dbReference>
<dbReference type="Pfam" id="PF02012">
    <property type="entry name" value="BNR"/>
    <property type="match status" value="1"/>
</dbReference>
<keyword evidence="1" id="KW-0677">Repeat</keyword>
<dbReference type="AlphaFoldDB" id="A0A170QBL5"/>
<evidence type="ECO:0000259" key="2">
    <source>
        <dbReference type="Pfam" id="PF15902"/>
    </source>
</evidence>
<dbReference type="EMBL" id="FAXA01000477">
    <property type="protein sequence ID" value="CUV05851.1"/>
    <property type="molecule type" value="Genomic_DNA"/>
</dbReference>
<organism evidence="3">
    <name type="scientific">hydrothermal vent metagenome</name>
    <dbReference type="NCBI Taxonomy" id="652676"/>
    <lineage>
        <taxon>unclassified sequences</taxon>
        <taxon>metagenomes</taxon>
        <taxon>ecological metagenomes</taxon>
    </lineage>
</organism>
<evidence type="ECO:0000256" key="1">
    <source>
        <dbReference type="ARBA" id="ARBA00022737"/>
    </source>
</evidence>
<proteinExistence type="predicted"/>
<keyword evidence="3" id="KW-0378">Hydrolase</keyword>
<accession>A0A170QBL5</accession>
<dbReference type="InterPro" id="IPR002860">
    <property type="entry name" value="BNR_rpt"/>
</dbReference>
<name>A0A170QBL5_9ZZZZ</name>
<dbReference type="PANTHER" id="PTHR43739">
    <property type="entry name" value="XYLOGLUCANASE (EUROFUNG)"/>
    <property type="match status" value="1"/>
</dbReference>
<dbReference type="Pfam" id="PF15902">
    <property type="entry name" value="Sortilin-Vps10"/>
    <property type="match status" value="1"/>
</dbReference>
<sequence length="330" mass="35462">MPDDKSQSRRIYVGLQEGVCAVSGQGDTWISGDVTPLAHASARLSASPVVGGRAYLAAYEAGVYRTDDGGQTWKRLDAYPSPYAHSIAAHPSDGGTVYVGSEPASLYNSSDGGESWQECTGFTAVPESDQWGFHIETRKSHVRDLRVAPHDAGYLYAAIEEGGMVRSRDGGATWKQLPGIHDDVHCIALSGARPKSLYVATSRAPYRTDDEGDNWEVISDGVDGRYALHIAVAPDDADLVLLTASGNSRRENPQFYRSIDGGRNWKPITSASKDGDMVVGFEWDLQSPGTVYAGTESGTIVRSQDHGETWQQLPVNLPKLAVGAFAVTSV</sequence>
<dbReference type="Gene3D" id="2.130.10.10">
    <property type="entry name" value="YVTN repeat-like/Quinoprotein amine dehydrogenase"/>
    <property type="match status" value="1"/>
</dbReference>
<dbReference type="InterPro" id="IPR052025">
    <property type="entry name" value="Xyloglucanase_GH74"/>
</dbReference>
<dbReference type="GO" id="GO:0010411">
    <property type="term" value="P:xyloglucan metabolic process"/>
    <property type="evidence" value="ECO:0007669"/>
    <property type="project" value="TreeGrafter"/>
</dbReference>
<dbReference type="CDD" id="cd15482">
    <property type="entry name" value="Sialidase_non-viral"/>
    <property type="match status" value="1"/>
</dbReference>